<keyword evidence="5" id="KW-0808">Transferase</keyword>
<dbReference type="InterPro" id="IPR014710">
    <property type="entry name" value="RmlC-like_jellyroll"/>
</dbReference>
<dbReference type="Gene3D" id="1.10.10.10">
    <property type="entry name" value="Winged helix-like DNA-binding domain superfamily/Winged helix DNA-binding domain"/>
    <property type="match status" value="1"/>
</dbReference>
<proteinExistence type="predicted"/>
<keyword evidence="1" id="KW-0805">Transcription regulation</keyword>
<dbReference type="InterPro" id="IPR012318">
    <property type="entry name" value="HTH_CRP"/>
</dbReference>
<name>A0A1M7CSC7_9BRAD</name>
<dbReference type="PANTHER" id="PTHR24567">
    <property type="entry name" value="CRP FAMILY TRANSCRIPTIONAL REGULATORY PROTEIN"/>
    <property type="match status" value="1"/>
</dbReference>
<evidence type="ECO:0000313" key="6">
    <source>
        <dbReference type="Proteomes" id="UP000183208"/>
    </source>
</evidence>
<evidence type="ECO:0000313" key="5">
    <source>
        <dbReference type="EMBL" id="SED74645.1"/>
    </source>
</evidence>
<keyword evidence="5" id="KW-0418">Kinase</keyword>
<dbReference type="SUPFAM" id="SSF46785">
    <property type="entry name" value="Winged helix' DNA-binding domain"/>
    <property type="match status" value="1"/>
</dbReference>
<dbReference type="PANTHER" id="PTHR24567:SF74">
    <property type="entry name" value="HTH-TYPE TRANSCRIPTIONAL REGULATOR ARCR"/>
    <property type="match status" value="1"/>
</dbReference>
<keyword evidence="3" id="KW-0804">Transcription</keyword>
<evidence type="ECO:0000256" key="1">
    <source>
        <dbReference type="ARBA" id="ARBA00023015"/>
    </source>
</evidence>
<organism evidence="5 6">
    <name type="scientific">Bradyrhizobium lablabi</name>
    <dbReference type="NCBI Taxonomy" id="722472"/>
    <lineage>
        <taxon>Bacteria</taxon>
        <taxon>Pseudomonadati</taxon>
        <taxon>Pseudomonadota</taxon>
        <taxon>Alphaproteobacteria</taxon>
        <taxon>Hyphomicrobiales</taxon>
        <taxon>Nitrobacteraceae</taxon>
        <taxon>Bradyrhizobium</taxon>
    </lineage>
</organism>
<reference evidence="5 6" key="1">
    <citation type="submission" date="2016-10" db="EMBL/GenBank/DDBJ databases">
        <authorList>
            <person name="de Groot N.N."/>
        </authorList>
    </citation>
    <scope>NUCLEOTIDE SEQUENCE [LARGE SCALE GENOMIC DNA]</scope>
    <source>
        <strain evidence="5 6">GAS522</strain>
    </source>
</reference>
<dbReference type="GO" id="GO:0003677">
    <property type="term" value="F:DNA binding"/>
    <property type="evidence" value="ECO:0007669"/>
    <property type="project" value="UniProtKB-KW"/>
</dbReference>
<dbReference type="SUPFAM" id="SSF51206">
    <property type="entry name" value="cAMP-binding domain-like"/>
    <property type="match status" value="1"/>
</dbReference>
<gene>
    <name evidence="5" type="ORF">SAMN05444171_5019</name>
</gene>
<feature type="domain" description="HTH crp-type" evidence="4">
    <location>
        <begin position="187"/>
        <end position="253"/>
    </location>
</feature>
<accession>A0A1M7CSC7</accession>
<dbReference type="RefSeq" id="WP_079586443.1">
    <property type="nucleotide sequence ID" value="NZ_FNTI01000001.1"/>
</dbReference>
<sequence>MTTIQPACEVQPRGTPDGGLSHEDCSHGLTKPGAPMLRQWRQRMSVKNCALRSFSPLDFNYIRPLLQPVTLKRRAVLQEPNRGIEYINFVETGIISLMTVATGSILETAMVSSRGFAPASAVLGARTSAHRSIVLVSGHALRIRSDDLKRLMIERPQIRETLLQYVQSLMVHGSQRALCGVRHQLDQRLACWLCLACDALDDDVLPVTHDHLSTILGFRRAGVTQTLNLFEEQGLVGKMRGVLQILDRHRLEQRACCCYRRIATADGRTSSPDYAAASLPQSMQR</sequence>
<dbReference type="AlphaFoldDB" id="A0A1M7CSC7"/>
<dbReference type="InterPro" id="IPR050397">
    <property type="entry name" value="Env_Response_Regulators"/>
</dbReference>
<evidence type="ECO:0000256" key="3">
    <source>
        <dbReference type="ARBA" id="ARBA00023163"/>
    </source>
</evidence>
<dbReference type="GO" id="GO:0005829">
    <property type="term" value="C:cytosol"/>
    <property type="evidence" value="ECO:0007669"/>
    <property type="project" value="TreeGrafter"/>
</dbReference>
<dbReference type="Gene3D" id="2.60.120.10">
    <property type="entry name" value="Jelly Rolls"/>
    <property type="match status" value="1"/>
</dbReference>
<dbReference type="InterPro" id="IPR018490">
    <property type="entry name" value="cNMP-bd_dom_sf"/>
</dbReference>
<dbReference type="InterPro" id="IPR036388">
    <property type="entry name" value="WH-like_DNA-bd_sf"/>
</dbReference>
<dbReference type="GO" id="GO:0016301">
    <property type="term" value="F:kinase activity"/>
    <property type="evidence" value="ECO:0007669"/>
    <property type="project" value="UniProtKB-KW"/>
</dbReference>
<dbReference type="InterPro" id="IPR036390">
    <property type="entry name" value="WH_DNA-bd_sf"/>
</dbReference>
<evidence type="ECO:0000259" key="4">
    <source>
        <dbReference type="Pfam" id="PF13545"/>
    </source>
</evidence>
<dbReference type="EMBL" id="FNTI01000001">
    <property type="protein sequence ID" value="SED74645.1"/>
    <property type="molecule type" value="Genomic_DNA"/>
</dbReference>
<evidence type="ECO:0000256" key="2">
    <source>
        <dbReference type="ARBA" id="ARBA00023125"/>
    </source>
</evidence>
<dbReference type="GO" id="GO:0003700">
    <property type="term" value="F:DNA-binding transcription factor activity"/>
    <property type="evidence" value="ECO:0007669"/>
    <property type="project" value="TreeGrafter"/>
</dbReference>
<protein>
    <submittedName>
        <fullName evidence="5">cAMP-binding domain of CRP or a regulatory subunit of cAMP-dependent protein kinases</fullName>
    </submittedName>
</protein>
<dbReference type="OrthoDB" id="7506088at2"/>
<dbReference type="Pfam" id="PF13545">
    <property type="entry name" value="HTH_Crp_2"/>
    <property type="match status" value="1"/>
</dbReference>
<keyword evidence="2" id="KW-0238">DNA-binding</keyword>
<dbReference type="Proteomes" id="UP000183208">
    <property type="component" value="Unassembled WGS sequence"/>
</dbReference>